<comment type="subunit">
    <text evidence="3">The glycine cleavage system is composed of four proteins: P, T, L and H.</text>
</comment>
<dbReference type="InterPro" id="IPR011053">
    <property type="entry name" value="Single_hybrid_motif"/>
</dbReference>
<dbReference type="CDD" id="cd06848">
    <property type="entry name" value="GCS_H"/>
    <property type="match status" value="1"/>
</dbReference>
<evidence type="ECO:0000256" key="1">
    <source>
        <dbReference type="ARBA" id="ARBA00009249"/>
    </source>
</evidence>
<dbReference type="SUPFAM" id="SSF51230">
    <property type="entry name" value="Single hybrid motif"/>
    <property type="match status" value="1"/>
</dbReference>
<name>A0A2N6CTN7_9GAMM</name>
<dbReference type="NCBIfam" id="TIGR00527">
    <property type="entry name" value="gcvH"/>
    <property type="match status" value="1"/>
</dbReference>
<dbReference type="NCBIfam" id="NF002270">
    <property type="entry name" value="PRK01202.1"/>
    <property type="match status" value="1"/>
</dbReference>
<reference evidence="6 7" key="1">
    <citation type="submission" date="2017-11" db="EMBL/GenBank/DDBJ databases">
        <title>Genome-resolved metagenomics identifies genetic mobility, metabolic interactions, and unexpected diversity in perchlorate-reducing communities.</title>
        <authorList>
            <person name="Barnum T.P."/>
            <person name="Figueroa I.A."/>
            <person name="Carlstrom C.I."/>
            <person name="Lucas L.N."/>
            <person name="Engelbrektson A.L."/>
            <person name="Coates J.D."/>
        </authorList>
    </citation>
    <scope>NUCLEOTIDE SEQUENCE [LARGE SCALE GENOMIC DNA]</scope>
    <source>
        <strain evidence="6">BM301</strain>
    </source>
</reference>
<dbReference type="PANTHER" id="PTHR11715">
    <property type="entry name" value="GLYCINE CLEAVAGE SYSTEM H PROTEIN"/>
    <property type="match status" value="1"/>
</dbReference>
<dbReference type="GO" id="GO:0019464">
    <property type="term" value="P:glycine decarboxylation via glycine cleavage system"/>
    <property type="evidence" value="ECO:0007669"/>
    <property type="project" value="UniProtKB-UniRule"/>
</dbReference>
<evidence type="ECO:0000256" key="4">
    <source>
        <dbReference type="PIRSR" id="PIRSR617453-50"/>
    </source>
</evidence>
<feature type="domain" description="Lipoyl-binding" evidence="5">
    <location>
        <begin position="24"/>
        <end position="106"/>
    </location>
</feature>
<dbReference type="InterPro" id="IPR000089">
    <property type="entry name" value="Biotin_lipoyl"/>
</dbReference>
<comment type="cofactor">
    <cofactor evidence="3">
        <name>(R)-lipoate</name>
        <dbReference type="ChEBI" id="CHEBI:83088"/>
    </cofactor>
    <text evidence="3">Binds 1 lipoyl cofactor covalently.</text>
</comment>
<dbReference type="Gene3D" id="2.40.50.100">
    <property type="match status" value="1"/>
</dbReference>
<evidence type="ECO:0000313" key="7">
    <source>
        <dbReference type="Proteomes" id="UP000235015"/>
    </source>
</evidence>
<evidence type="ECO:0000256" key="3">
    <source>
        <dbReference type="HAMAP-Rule" id="MF_00272"/>
    </source>
</evidence>
<feature type="modified residue" description="N6-lipoyllysine" evidence="3 4">
    <location>
        <position position="65"/>
    </location>
</feature>
<dbReference type="GO" id="GO:0005829">
    <property type="term" value="C:cytosol"/>
    <property type="evidence" value="ECO:0007669"/>
    <property type="project" value="TreeGrafter"/>
</dbReference>
<dbReference type="PROSITE" id="PS50968">
    <property type="entry name" value="BIOTINYL_LIPOYL"/>
    <property type="match status" value="1"/>
</dbReference>
<dbReference type="PROSITE" id="PS00189">
    <property type="entry name" value="LIPOYL"/>
    <property type="match status" value="1"/>
</dbReference>
<gene>
    <name evidence="3 6" type="primary">gcvH</name>
    <name evidence="6" type="ORF">C0630_13795</name>
</gene>
<dbReference type="InterPro" id="IPR033753">
    <property type="entry name" value="GCV_H/Fam206"/>
</dbReference>
<evidence type="ECO:0000313" key="6">
    <source>
        <dbReference type="EMBL" id="PLX60531.1"/>
    </source>
</evidence>
<dbReference type="GO" id="GO:0005960">
    <property type="term" value="C:glycine cleavage complex"/>
    <property type="evidence" value="ECO:0007669"/>
    <property type="project" value="InterPro"/>
</dbReference>
<dbReference type="GO" id="GO:0009249">
    <property type="term" value="P:protein lipoylation"/>
    <property type="evidence" value="ECO:0007669"/>
    <property type="project" value="TreeGrafter"/>
</dbReference>
<protein>
    <recommendedName>
        <fullName evidence="3">Glycine cleavage system H protein</fullName>
    </recommendedName>
</protein>
<dbReference type="InterPro" id="IPR002930">
    <property type="entry name" value="GCV_H"/>
</dbReference>
<dbReference type="AlphaFoldDB" id="A0A2N6CTN7"/>
<sequence>MSNVPNDLKYAKSHEWVRDEEDGTVFVGITEHAQELLGDLVFVELPEVGDTVDAGSECAVVESVKAASDVYSPVSGEVIAINEALADAPETVNQDAFGDGWLFQVKLSAPAELDDLLYADAYSEVMESEEH</sequence>
<dbReference type="HAMAP" id="MF_00272">
    <property type="entry name" value="GcvH"/>
    <property type="match status" value="1"/>
</dbReference>
<dbReference type="RefSeq" id="WP_273440114.1">
    <property type="nucleotide sequence ID" value="NZ_PKUN01000023.1"/>
</dbReference>
<dbReference type="Proteomes" id="UP000235015">
    <property type="component" value="Unassembled WGS sequence"/>
</dbReference>
<comment type="function">
    <text evidence="3">The glycine cleavage system catalyzes the degradation of glycine. The H protein shuttles the methylamine group of glycine from the P protein to the T protein.</text>
</comment>
<accession>A0A2N6CTN7</accession>
<dbReference type="InterPro" id="IPR003016">
    <property type="entry name" value="2-oxoA_DH_lipoyl-BS"/>
</dbReference>
<proteinExistence type="inferred from homology"/>
<dbReference type="EMBL" id="PKUN01000023">
    <property type="protein sequence ID" value="PLX60531.1"/>
    <property type="molecule type" value="Genomic_DNA"/>
</dbReference>
<organism evidence="6 7">
    <name type="scientific">Sedimenticola selenatireducens</name>
    <dbReference type="NCBI Taxonomy" id="191960"/>
    <lineage>
        <taxon>Bacteria</taxon>
        <taxon>Pseudomonadati</taxon>
        <taxon>Pseudomonadota</taxon>
        <taxon>Gammaproteobacteria</taxon>
        <taxon>Chromatiales</taxon>
        <taxon>Sedimenticolaceae</taxon>
        <taxon>Sedimenticola</taxon>
    </lineage>
</organism>
<dbReference type="Pfam" id="PF01597">
    <property type="entry name" value="GCV_H"/>
    <property type="match status" value="1"/>
</dbReference>
<evidence type="ECO:0000259" key="5">
    <source>
        <dbReference type="PROSITE" id="PS50968"/>
    </source>
</evidence>
<comment type="similarity">
    <text evidence="1 3">Belongs to the GcvH family.</text>
</comment>
<keyword evidence="2 3" id="KW-0450">Lipoyl</keyword>
<dbReference type="PANTHER" id="PTHR11715:SF3">
    <property type="entry name" value="GLYCINE CLEAVAGE SYSTEM H PROTEIN-RELATED"/>
    <property type="match status" value="1"/>
</dbReference>
<dbReference type="InterPro" id="IPR017453">
    <property type="entry name" value="GCV_H_sub"/>
</dbReference>
<evidence type="ECO:0000256" key="2">
    <source>
        <dbReference type="ARBA" id="ARBA00022823"/>
    </source>
</evidence>
<comment type="caution">
    <text evidence="6">The sequence shown here is derived from an EMBL/GenBank/DDBJ whole genome shotgun (WGS) entry which is preliminary data.</text>
</comment>
<dbReference type="STRING" id="1111735.GCA_000428045_01429"/>